<keyword evidence="2" id="KW-1185">Reference proteome</keyword>
<protein>
    <submittedName>
        <fullName evidence="1">Glycoside hydrolase family 71 protein</fullName>
    </submittedName>
</protein>
<dbReference type="EMBL" id="JAKLTR010000020">
    <property type="protein sequence ID" value="MCG2617407.1"/>
    <property type="molecule type" value="Genomic_DNA"/>
</dbReference>
<dbReference type="GO" id="GO:0016787">
    <property type="term" value="F:hydrolase activity"/>
    <property type="evidence" value="ECO:0007669"/>
    <property type="project" value="UniProtKB-KW"/>
</dbReference>
<accession>A0ABS9KYE9</accession>
<dbReference type="InterPro" id="IPR005197">
    <property type="entry name" value="Glyco_hydro_71"/>
</dbReference>
<dbReference type="Proteomes" id="UP001165367">
    <property type="component" value="Unassembled WGS sequence"/>
</dbReference>
<dbReference type="Pfam" id="PF03659">
    <property type="entry name" value="Glyco_hydro_71"/>
    <property type="match status" value="1"/>
</dbReference>
<comment type="caution">
    <text evidence="1">The sequence shown here is derived from an EMBL/GenBank/DDBJ whole genome shotgun (WGS) entry which is preliminary data.</text>
</comment>
<evidence type="ECO:0000313" key="1">
    <source>
        <dbReference type="EMBL" id="MCG2617407.1"/>
    </source>
</evidence>
<keyword evidence="1" id="KW-0378">Hydrolase</keyword>
<organism evidence="1 2">
    <name type="scientific">Terrimonas ginsenosidimutans</name>
    <dbReference type="NCBI Taxonomy" id="2908004"/>
    <lineage>
        <taxon>Bacteria</taxon>
        <taxon>Pseudomonadati</taxon>
        <taxon>Bacteroidota</taxon>
        <taxon>Chitinophagia</taxon>
        <taxon>Chitinophagales</taxon>
        <taxon>Chitinophagaceae</taxon>
        <taxon>Terrimonas</taxon>
    </lineage>
</organism>
<name>A0ABS9KYE9_9BACT</name>
<reference evidence="1" key="1">
    <citation type="submission" date="2022-01" db="EMBL/GenBank/DDBJ databases">
        <authorList>
            <person name="Jo J.-H."/>
            <person name="Im W.-T."/>
        </authorList>
    </citation>
    <scope>NUCLEOTIDE SEQUENCE</scope>
    <source>
        <strain evidence="1">NA20</strain>
    </source>
</reference>
<proteinExistence type="predicted"/>
<dbReference type="Gene3D" id="3.20.20.80">
    <property type="entry name" value="Glycosidases"/>
    <property type="match status" value="1"/>
</dbReference>
<gene>
    <name evidence="1" type="ORF">LZZ85_24125</name>
</gene>
<dbReference type="RefSeq" id="WP_237876138.1">
    <property type="nucleotide sequence ID" value="NZ_JAKLTR010000020.1"/>
</dbReference>
<evidence type="ECO:0000313" key="2">
    <source>
        <dbReference type="Proteomes" id="UP001165367"/>
    </source>
</evidence>
<sequence>MYNLIYRTGILSVVILFLVCGDSPLPATDRTGKDMLKNRDELSLPVTGKKLVIAHCMTNIIRYKGHKMEDSCNPEFYPPYGNISASLGGLTQVIPLSDSFLAEASLDEAVEFEMKAAKQSGIDGFQFYYTLGNDSWDEIIRAYLRVAKKKNIDFKFTFCISHPSGGTEDLRVDAFGHRIKKIMDEAGHDDPHWLRTPDGRLILYTWYGESLADIPEDLKGKSAAYYIANAYNKLEKITQEKFACIISINEQISQQKLDQYLDYFPAVWLWTLPYTEKYIGNMVAKQCKKRKRTFTGSAFSGFYTSKLLKKGTWDMFHFAADAAIAGISKTERKYIATGLSYNFRKQWEFGIQQDVPLFNIITWNDYPEGHHLAPEINHNDGFSILLNHYKEKWKNGSSLVTDKDVIIAFYKKYHQNDKPSPFNIPVVEIEKRGIDLNVEDSIEVVTILKENGEINLKNSTKPAPAGLHVTRFAGEAGAVLITLTRNNKTIRQLNCPEWITKQPYRTDRLTYSFSTESLNTLRNLFGTDKLPQSTEYNPTIPENHLQYYKSTNPAQ</sequence>